<gene>
    <name evidence="1" type="ORF">MNBD_GAMMA10-3048</name>
</gene>
<evidence type="ECO:0008006" key="2">
    <source>
        <dbReference type="Google" id="ProtNLM"/>
    </source>
</evidence>
<dbReference type="SUPFAM" id="SSF56935">
    <property type="entry name" value="Porins"/>
    <property type="match status" value="1"/>
</dbReference>
<reference evidence="1" key="1">
    <citation type="submission" date="2018-06" db="EMBL/GenBank/DDBJ databases">
        <authorList>
            <person name="Zhirakovskaya E."/>
        </authorList>
    </citation>
    <scope>NUCLEOTIDE SEQUENCE</scope>
</reference>
<protein>
    <recommendedName>
        <fullName evidence="2">Porin domain-containing protein</fullName>
    </recommendedName>
</protein>
<name>A0A3B0YK23_9ZZZZ</name>
<dbReference type="EMBL" id="UOFJ01000357">
    <property type="protein sequence ID" value="VAW68676.1"/>
    <property type="molecule type" value="Genomic_DNA"/>
</dbReference>
<evidence type="ECO:0000313" key="1">
    <source>
        <dbReference type="EMBL" id="VAW68676.1"/>
    </source>
</evidence>
<sequence length="391" mass="42928">MLAQYKKLLAFCLTLASPALLAAEYEINTFMSVGAVTTDSEGEYLQAITDSISLEYDTKYGINLRTQVTENLEGAAQLLANGRSGTFEVEAEWFYASYSLGENVRVRAGKLNLQTFLLSDYIEVGNLYPWVRPPEEVYSLNPMRNFPGAELMHISRFGNATTLTSQFFIGSAQVDISDVTRFKAKDGFGMNFQLDTPNYTLRIGGISPVVELAQNHVLVHDANGLPIFQSLGGTLNEGDRMLMLTAGYSFDFNNFIGYGEYIDVTADGVTGSVFPDQTGYYATFGYQAGSFLPFVTIAGNDGESNYAPLSDPTSPVFGFQPNPLVIQQSISLGLRYDINEYADIKFEFKTIDPTADPALGVANTFNAGWSIGQGLGEEKYNVISLVYDMVF</sequence>
<accession>A0A3B0YK23</accession>
<dbReference type="AlphaFoldDB" id="A0A3B0YK23"/>
<organism evidence="1">
    <name type="scientific">hydrothermal vent metagenome</name>
    <dbReference type="NCBI Taxonomy" id="652676"/>
    <lineage>
        <taxon>unclassified sequences</taxon>
        <taxon>metagenomes</taxon>
        <taxon>ecological metagenomes</taxon>
    </lineage>
</organism>
<proteinExistence type="predicted"/>